<reference evidence="2" key="1">
    <citation type="journal article" date="2020" name="Stud. Mycol.">
        <title>101 Dothideomycetes genomes: a test case for predicting lifestyles and emergence of pathogens.</title>
        <authorList>
            <person name="Haridas S."/>
            <person name="Albert R."/>
            <person name="Binder M."/>
            <person name="Bloem J."/>
            <person name="Labutti K."/>
            <person name="Salamov A."/>
            <person name="Andreopoulos B."/>
            <person name="Baker S."/>
            <person name="Barry K."/>
            <person name="Bills G."/>
            <person name="Bluhm B."/>
            <person name="Cannon C."/>
            <person name="Castanera R."/>
            <person name="Culley D."/>
            <person name="Daum C."/>
            <person name="Ezra D."/>
            <person name="Gonzalez J."/>
            <person name="Henrissat B."/>
            <person name="Kuo A."/>
            <person name="Liang C."/>
            <person name="Lipzen A."/>
            <person name="Lutzoni F."/>
            <person name="Magnuson J."/>
            <person name="Mondo S."/>
            <person name="Nolan M."/>
            <person name="Ohm R."/>
            <person name="Pangilinan J."/>
            <person name="Park H.-J."/>
            <person name="Ramirez L."/>
            <person name="Alfaro M."/>
            <person name="Sun H."/>
            <person name="Tritt A."/>
            <person name="Yoshinaga Y."/>
            <person name="Zwiers L.-H."/>
            <person name="Turgeon B."/>
            <person name="Goodwin S."/>
            <person name="Spatafora J."/>
            <person name="Crous P."/>
            <person name="Grigoriev I."/>
        </authorList>
    </citation>
    <scope>NUCLEOTIDE SEQUENCE</scope>
    <source>
        <strain evidence="2">CBS 121167</strain>
    </source>
</reference>
<proteinExistence type="predicted"/>
<dbReference type="EMBL" id="ML995487">
    <property type="protein sequence ID" value="KAF2141480.1"/>
    <property type="molecule type" value="Genomic_DNA"/>
</dbReference>
<evidence type="ECO:0000313" key="2">
    <source>
        <dbReference type="EMBL" id="KAF2141480.1"/>
    </source>
</evidence>
<accession>A0A6A6BBI7</accession>
<gene>
    <name evidence="2" type="ORF">K452DRAFT_40027</name>
</gene>
<feature type="region of interest" description="Disordered" evidence="1">
    <location>
        <begin position="18"/>
        <end position="39"/>
    </location>
</feature>
<feature type="compositionally biased region" description="Pro residues" evidence="1">
    <location>
        <begin position="20"/>
        <end position="30"/>
    </location>
</feature>
<evidence type="ECO:0000256" key="1">
    <source>
        <dbReference type="SAM" id="MobiDB-lite"/>
    </source>
</evidence>
<evidence type="ECO:0000313" key="3">
    <source>
        <dbReference type="Proteomes" id="UP000799438"/>
    </source>
</evidence>
<organism evidence="2 3">
    <name type="scientific">Aplosporella prunicola CBS 121167</name>
    <dbReference type="NCBI Taxonomy" id="1176127"/>
    <lineage>
        <taxon>Eukaryota</taxon>
        <taxon>Fungi</taxon>
        <taxon>Dikarya</taxon>
        <taxon>Ascomycota</taxon>
        <taxon>Pezizomycotina</taxon>
        <taxon>Dothideomycetes</taxon>
        <taxon>Dothideomycetes incertae sedis</taxon>
        <taxon>Botryosphaeriales</taxon>
        <taxon>Aplosporellaceae</taxon>
        <taxon>Aplosporella</taxon>
    </lineage>
</organism>
<sequence>MHVTTCYVLRATSYIHIPNPHSPRPTPAPTPASAIDRRRDRGASVGLPATCMLRCGAMRACPFARVRACLFVCLPRWMNGWMGGWLAGFRLWR</sequence>
<dbReference type="GeneID" id="54304122"/>
<dbReference type="AlphaFoldDB" id="A0A6A6BBI7"/>
<dbReference type="RefSeq" id="XP_033397193.1">
    <property type="nucleotide sequence ID" value="XM_033546616.1"/>
</dbReference>
<dbReference type="Proteomes" id="UP000799438">
    <property type="component" value="Unassembled WGS sequence"/>
</dbReference>
<protein>
    <submittedName>
        <fullName evidence="2">Uncharacterized protein</fullName>
    </submittedName>
</protein>
<keyword evidence="3" id="KW-1185">Reference proteome</keyword>
<name>A0A6A6BBI7_9PEZI</name>